<dbReference type="EMBL" id="NBII01000004">
    <property type="protein sequence ID" value="PAV19997.1"/>
    <property type="molecule type" value="Genomic_DNA"/>
</dbReference>
<gene>
    <name evidence="5" type="ORF">PNOK_0493100</name>
</gene>
<feature type="domain" description="Protein HGH1 N-terminal" evidence="3">
    <location>
        <begin position="105"/>
        <end position="345"/>
    </location>
</feature>
<reference evidence="5 6" key="1">
    <citation type="journal article" date="2017" name="Mol. Ecol.">
        <title>Comparative and population genomic landscape of Phellinus noxius: A hypervariable fungus causing root rot in trees.</title>
        <authorList>
            <person name="Chung C.L."/>
            <person name="Lee T.J."/>
            <person name="Akiba M."/>
            <person name="Lee H.H."/>
            <person name="Kuo T.H."/>
            <person name="Liu D."/>
            <person name="Ke H.M."/>
            <person name="Yokoi T."/>
            <person name="Roa M.B."/>
            <person name="Lu M.J."/>
            <person name="Chang Y.Y."/>
            <person name="Ann P.J."/>
            <person name="Tsai J.N."/>
            <person name="Chen C.Y."/>
            <person name="Tzean S.S."/>
            <person name="Ota Y."/>
            <person name="Hattori T."/>
            <person name="Sahashi N."/>
            <person name="Liou R.F."/>
            <person name="Kikuchi T."/>
            <person name="Tsai I.J."/>
        </authorList>
    </citation>
    <scope>NUCLEOTIDE SEQUENCE [LARGE SCALE GENOMIC DNA]</scope>
    <source>
        <strain evidence="5 6">FFPRI411160</strain>
    </source>
</reference>
<dbReference type="Pfam" id="PF04063">
    <property type="entry name" value="DUF383"/>
    <property type="match status" value="1"/>
</dbReference>
<dbReference type="PANTHER" id="PTHR13387">
    <property type="entry name" value="PROTEIN HGH1 HOMOLOG"/>
    <property type="match status" value="1"/>
</dbReference>
<dbReference type="Gene3D" id="1.25.10.10">
    <property type="entry name" value="Leucine-rich Repeat Variant"/>
    <property type="match status" value="1"/>
</dbReference>
<dbReference type="Proteomes" id="UP000217199">
    <property type="component" value="Unassembled WGS sequence"/>
</dbReference>
<proteinExistence type="inferred from homology"/>
<dbReference type="STRING" id="2282107.A0A286UK70"/>
<dbReference type="InterPro" id="IPR016024">
    <property type="entry name" value="ARM-type_fold"/>
</dbReference>
<evidence type="ECO:0000259" key="4">
    <source>
        <dbReference type="Pfam" id="PF04064"/>
    </source>
</evidence>
<dbReference type="AlphaFoldDB" id="A0A286UK70"/>
<accession>A0A286UK70</accession>
<dbReference type="InterPro" id="IPR011989">
    <property type="entry name" value="ARM-like"/>
</dbReference>
<sequence length="460" mass="50860">MEGQFRELLEFLHDRNPQVRQIALSNLLGHTPKDSPHRRIFFEGIGGSGLRPKTENDCIRDLKLLCRDQLAIAHDAFRALVNLSDNPILNASLSESSFLSFLVSYILNPPSICADLACMLLSNITSQPSTCAALISLKISVIPVPSASPPFYPPDAHSGTTIVPSPYPSGKLKKTLALPLLIQAFVQGANVDEPLEKRPRKANLHFLSSVFANITMSSAGRIFFLSPLPIDPLTTSPENGEMEYPLSQLVPFVEHPDLIRRGGVASTLKHCAFHVPAHKALLYPESELVAVLPSSLTAPGMNILPYVLLPLAGPEEFDLEDQEKLPAALQLLPDTKQREPDEVLRLTHVETLILLCTTRAGREFLRNNGVYEIVRALHSAEKVDKISERVEHLVNLVKGEEGALHEKEGDGWTHRTLELNDEGTVKMLDESKQEEEIDVEKINTTSSLLDEDDDEKVVEI</sequence>
<protein>
    <recommendedName>
        <fullName evidence="2">Protein HGH1 homolog</fullName>
    </recommendedName>
</protein>
<comment type="caution">
    <text evidence="5">The sequence shown here is derived from an EMBL/GenBank/DDBJ whole genome shotgun (WGS) entry which is preliminary data.</text>
</comment>
<dbReference type="InterPro" id="IPR039717">
    <property type="entry name" value="Hgh1"/>
</dbReference>
<dbReference type="PANTHER" id="PTHR13387:SF9">
    <property type="entry name" value="PROTEIN HGH1 HOMOLOG"/>
    <property type="match status" value="1"/>
</dbReference>
<dbReference type="InterPro" id="IPR007206">
    <property type="entry name" value="Protein_HGH1_C"/>
</dbReference>
<dbReference type="OrthoDB" id="338814at2759"/>
<dbReference type="FunCoup" id="A0A286UK70">
    <property type="interactions" value="560"/>
</dbReference>
<evidence type="ECO:0000313" key="6">
    <source>
        <dbReference type="Proteomes" id="UP000217199"/>
    </source>
</evidence>
<evidence type="ECO:0000256" key="1">
    <source>
        <dbReference type="ARBA" id="ARBA00006712"/>
    </source>
</evidence>
<comment type="similarity">
    <text evidence="1">Belongs to the HGH1 family.</text>
</comment>
<dbReference type="InParanoid" id="A0A286UK70"/>
<evidence type="ECO:0000259" key="3">
    <source>
        <dbReference type="Pfam" id="PF04063"/>
    </source>
</evidence>
<organism evidence="5 6">
    <name type="scientific">Pyrrhoderma noxium</name>
    <dbReference type="NCBI Taxonomy" id="2282107"/>
    <lineage>
        <taxon>Eukaryota</taxon>
        <taxon>Fungi</taxon>
        <taxon>Dikarya</taxon>
        <taxon>Basidiomycota</taxon>
        <taxon>Agaricomycotina</taxon>
        <taxon>Agaricomycetes</taxon>
        <taxon>Hymenochaetales</taxon>
        <taxon>Hymenochaetaceae</taxon>
        <taxon>Pyrrhoderma</taxon>
    </lineage>
</organism>
<dbReference type="SUPFAM" id="SSF48371">
    <property type="entry name" value="ARM repeat"/>
    <property type="match status" value="1"/>
</dbReference>
<keyword evidence="6" id="KW-1185">Reference proteome</keyword>
<evidence type="ECO:0000256" key="2">
    <source>
        <dbReference type="ARBA" id="ARBA00014076"/>
    </source>
</evidence>
<evidence type="ECO:0000313" key="5">
    <source>
        <dbReference type="EMBL" id="PAV19997.1"/>
    </source>
</evidence>
<name>A0A286UK70_9AGAM</name>
<dbReference type="InterPro" id="IPR007205">
    <property type="entry name" value="Protein_HGH1_N"/>
</dbReference>
<dbReference type="Pfam" id="PF04064">
    <property type="entry name" value="DUF384"/>
    <property type="match status" value="1"/>
</dbReference>
<feature type="domain" description="Protein HGH1 C-terminal" evidence="4">
    <location>
        <begin position="351"/>
        <end position="402"/>
    </location>
</feature>